<gene>
    <name evidence="1" type="ORF">B0I29_122175</name>
</gene>
<dbReference type="EMBL" id="QLMJ01000022">
    <property type="protein sequence ID" value="RAK27792.1"/>
    <property type="molecule type" value="Genomic_DNA"/>
</dbReference>
<evidence type="ECO:0000313" key="2">
    <source>
        <dbReference type="Proteomes" id="UP000249341"/>
    </source>
</evidence>
<proteinExistence type="predicted"/>
<sequence length="373" mass="40418">MLGDQEVAGLYAAADSGDLTSFQTQIPQLWRAVAQAEPSEATEVLERITGLFERVPRPAAAYLAVVAGRLVDRGAAPGTLPGVLADALVEILELATGFVTAWRRALGSSAPLPAGDGEQQDFDAAVVALTRSSRLPWRRGSTVDEAVALAGAWFTLGEWQTPVVALLHSREVRADFPRRPEITALITRLREDRHDLQGLRNLLAILDDEPLIVVHREQRRGYRVRISGVGDNFQLYTLLADTLIGDPGQGLLDGDRPEPSWVAAATTGPADAADQIDARFQLTDGDGQYIPLEGRPADIPLSRGSRVIVLDRVAVSRSWDVGRRHDCAAPEVRLDEILTVDEVDRWLSQVAGLIPTGLPAVRIHLSMRPQAGV</sequence>
<dbReference type="OrthoDB" id="4308386at2"/>
<accession>A0A327Z0U0</accession>
<name>A0A327Z0U0_9ACTN</name>
<protein>
    <submittedName>
        <fullName evidence="1">Uncharacterized protein</fullName>
    </submittedName>
</protein>
<organism evidence="1 2">
    <name type="scientific">Actinoplanes lutulentus</name>
    <dbReference type="NCBI Taxonomy" id="1287878"/>
    <lineage>
        <taxon>Bacteria</taxon>
        <taxon>Bacillati</taxon>
        <taxon>Actinomycetota</taxon>
        <taxon>Actinomycetes</taxon>
        <taxon>Micromonosporales</taxon>
        <taxon>Micromonosporaceae</taxon>
        <taxon>Actinoplanes</taxon>
    </lineage>
</organism>
<evidence type="ECO:0000313" key="1">
    <source>
        <dbReference type="EMBL" id="RAK27792.1"/>
    </source>
</evidence>
<dbReference type="AlphaFoldDB" id="A0A327Z0U0"/>
<dbReference type="Proteomes" id="UP000249341">
    <property type="component" value="Unassembled WGS sequence"/>
</dbReference>
<comment type="caution">
    <text evidence="1">The sequence shown here is derived from an EMBL/GenBank/DDBJ whole genome shotgun (WGS) entry which is preliminary data.</text>
</comment>
<dbReference type="RefSeq" id="WP_111653880.1">
    <property type="nucleotide sequence ID" value="NZ_JACHWI010000008.1"/>
</dbReference>
<keyword evidence="2" id="KW-1185">Reference proteome</keyword>
<reference evidence="1 2" key="1">
    <citation type="submission" date="2018-06" db="EMBL/GenBank/DDBJ databases">
        <title>Genomic Encyclopedia of Type Strains, Phase III (KMG-III): the genomes of soil and plant-associated and newly described type strains.</title>
        <authorList>
            <person name="Whitman W."/>
        </authorList>
    </citation>
    <scope>NUCLEOTIDE SEQUENCE [LARGE SCALE GENOMIC DNA]</scope>
    <source>
        <strain evidence="1 2">CGMCC 4.7090</strain>
    </source>
</reference>